<dbReference type="AlphaFoldDB" id="A0A0D7A8L6"/>
<gene>
    <name evidence="1" type="ORF">FISHEDRAFT_46695</name>
</gene>
<dbReference type="Proteomes" id="UP000054144">
    <property type="component" value="Unassembled WGS sequence"/>
</dbReference>
<evidence type="ECO:0000313" key="2">
    <source>
        <dbReference type="Proteomes" id="UP000054144"/>
    </source>
</evidence>
<proteinExistence type="predicted"/>
<organism evidence="1 2">
    <name type="scientific">Fistulina hepatica ATCC 64428</name>
    <dbReference type="NCBI Taxonomy" id="1128425"/>
    <lineage>
        <taxon>Eukaryota</taxon>
        <taxon>Fungi</taxon>
        <taxon>Dikarya</taxon>
        <taxon>Basidiomycota</taxon>
        <taxon>Agaricomycotina</taxon>
        <taxon>Agaricomycetes</taxon>
        <taxon>Agaricomycetidae</taxon>
        <taxon>Agaricales</taxon>
        <taxon>Fistulinaceae</taxon>
        <taxon>Fistulina</taxon>
    </lineage>
</organism>
<sequence length="186" mass="21020">MRLGVALYWVTSDPSDPCHSEPHFHWALVTTSADSWAANEHTLYKIVQIDGSQHWKRHFTKLPLETDTMLRGIVEFAAWVGLKEPEARDMIDFVDHGIHGYSPAPDVTFRIAGPQGWTCATWTLKVMLGLEEIGIWSLPPEVGHADNLYKTILEKGHILCDLQGSMDPFPVLKLVSTQTWSYNSYS</sequence>
<evidence type="ECO:0000313" key="1">
    <source>
        <dbReference type="EMBL" id="KIY46734.1"/>
    </source>
</evidence>
<protein>
    <submittedName>
        <fullName evidence="1">Uncharacterized protein</fullName>
    </submittedName>
</protein>
<accession>A0A0D7A8L6</accession>
<dbReference type="OrthoDB" id="2862517at2759"/>
<name>A0A0D7A8L6_9AGAR</name>
<keyword evidence="2" id="KW-1185">Reference proteome</keyword>
<reference evidence="1 2" key="1">
    <citation type="journal article" date="2015" name="Fungal Genet. Biol.">
        <title>Evolution of novel wood decay mechanisms in Agaricales revealed by the genome sequences of Fistulina hepatica and Cylindrobasidium torrendii.</title>
        <authorList>
            <person name="Floudas D."/>
            <person name="Held B.W."/>
            <person name="Riley R."/>
            <person name="Nagy L.G."/>
            <person name="Koehler G."/>
            <person name="Ransdell A.S."/>
            <person name="Younus H."/>
            <person name="Chow J."/>
            <person name="Chiniquy J."/>
            <person name="Lipzen A."/>
            <person name="Tritt A."/>
            <person name="Sun H."/>
            <person name="Haridas S."/>
            <person name="LaButti K."/>
            <person name="Ohm R.A."/>
            <person name="Kues U."/>
            <person name="Blanchette R.A."/>
            <person name="Grigoriev I.V."/>
            <person name="Minto R.E."/>
            <person name="Hibbett D.S."/>
        </authorList>
    </citation>
    <scope>NUCLEOTIDE SEQUENCE [LARGE SCALE GENOMIC DNA]</scope>
    <source>
        <strain evidence="1 2">ATCC 64428</strain>
    </source>
</reference>
<dbReference type="EMBL" id="KN882024">
    <property type="protein sequence ID" value="KIY46734.1"/>
    <property type="molecule type" value="Genomic_DNA"/>
</dbReference>